<dbReference type="EMBL" id="BARV01000290">
    <property type="protein sequence ID" value="GAH96313.1"/>
    <property type="molecule type" value="Genomic_DNA"/>
</dbReference>
<reference evidence="2" key="1">
    <citation type="journal article" date="2014" name="Front. Microbiol.">
        <title>High frequency of phylogenetically diverse reductive dehalogenase-homologous genes in deep subseafloor sedimentary metagenomes.</title>
        <authorList>
            <person name="Kawai M."/>
            <person name="Futagami T."/>
            <person name="Toyoda A."/>
            <person name="Takaki Y."/>
            <person name="Nishi S."/>
            <person name="Hori S."/>
            <person name="Arai W."/>
            <person name="Tsubouchi T."/>
            <person name="Morono Y."/>
            <person name="Uchiyama I."/>
            <person name="Ito T."/>
            <person name="Fujiyama A."/>
            <person name="Inagaki F."/>
            <person name="Takami H."/>
        </authorList>
    </citation>
    <scope>NUCLEOTIDE SEQUENCE</scope>
    <source>
        <strain evidence="2">Expedition CK06-06</strain>
    </source>
</reference>
<accession>X1LQ84</accession>
<organism evidence="2">
    <name type="scientific">marine sediment metagenome</name>
    <dbReference type="NCBI Taxonomy" id="412755"/>
    <lineage>
        <taxon>unclassified sequences</taxon>
        <taxon>metagenomes</taxon>
        <taxon>ecological metagenomes</taxon>
    </lineage>
</organism>
<gene>
    <name evidence="2" type="ORF">S06H3_01213</name>
</gene>
<sequence length="174" mass="19676">MRCTFSCANTGAVAVMTSGKNDKGPTVKPTCRYPKRRTGPPGGPESKLERLKSELERLKLALNLGHELRVEWLPGQVRHFHGKQLSGEVLDGTIHIYERDEEKALSTLRHEFFDYAVCQVIEPYKSIANKLISAMNEEAYQKKEKLIERLSTLKLPDEDADRGPPNERKPSRGC</sequence>
<feature type="compositionally biased region" description="Basic and acidic residues" evidence="1">
    <location>
        <begin position="155"/>
        <end position="174"/>
    </location>
</feature>
<evidence type="ECO:0000313" key="2">
    <source>
        <dbReference type="EMBL" id="GAH96313.1"/>
    </source>
</evidence>
<name>X1LQ84_9ZZZZ</name>
<feature type="region of interest" description="Disordered" evidence="1">
    <location>
        <begin position="18"/>
        <end position="47"/>
    </location>
</feature>
<evidence type="ECO:0000256" key="1">
    <source>
        <dbReference type="SAM" id="MobiDB-lite"/>
    </source>
</evidence>
<feature type="region of interest" description="Disordered" evidence="1">
    <location>
        <begin position="153"/>
        <end position="174"/>
    </location>
</feature>
<protein>
    <submittedName>
        <fullName evidence="2">Uncharacterized protein</fullName>
    </submittedName>
</protein>
<dbReference type="AlphaFoldDB" id="X1LQ84"/>
<proteinExistence type="predicted"/>
<comment type="caution">
    <text evidence="2">The sequence shown here is derived from an EMBL/GenBank/DDBJ whole genome shotgun (WGS) entry which is preliminary data.</text>
</comment>